<comment type="caution">
    <text evidence="1">The sequence shown here is derived from an EMBL/GenBank/DDBJ whole genome shotgun (WGS) entry which is preliminary data.</text>
</comment>
<name>A0ABY1SCH6_CALBS</name>
<dbReference type="EMBL" id="FXXC01000003">
    <property type="protein sequence ID" value="SMR98632.1"/>
    <property type="molecule type" value="Genomic_DNA"/>
</dbReference>
<gene>
    <name evidence="1" type="ORF">SAMN05216240_2880</name>
</gene>
<keyword evidence="2" id="KW-1185">Reference proteome</keyword>
<dbReference type="GeneID" id="31774124"/>
<evidence type="ECO:0000313" key="2">
    <source>
        <dbReference type="Proteomes" id="UP000196803"/>
    </source>
</evidence>
<proteinExistence type="predicted"/>
<evidence type="ECO:0000313" key="1">
    <source>
        <dbReference type="EMBL" id="SMR98632.1"/>
    </source>
</evidence>
<accession>A0ABY1SCH6</accession>
<dbReference type="Proteomes" id="UP000196803">
    <property type="component" value="Unassembled WGS sequence"/>
</dbReference>
<reference evidence="1 2" key="1">
    <citation type="submission" date="2017-05" db="EMBL/GenBank/DDBJ databases">
        <authorList>
            <person name="Varghese N."/>
            <person name="Submissions S."/>
        </authorList>
    </citation>
    <scope>NUCLEOTIDE SEQUENCE [LARGE SCALE GENOMIC DNA]</scope>
    <source>
        <strain evidence="1 2">MACB1020</strain>
    </source>
</reference>
<organism evidence="1 2">
    <name type="scientific">Caldicellulosiruptor bescii</name>
    <name type="common">Anaerocellum thermophilum</name>
    <dbReference type="NCBI Taxonomy" id="31899"/>
    <lineage>
        <taxon>Bacteria</taxon>
        <taxon>Bacillati</taxon>
        <taxon>Bacillota</taxon>
        <taxon>Bacillota incertae sedis</taxon>
        <taxon>Caldicellulosiruptorales</taxon>
        <taxon>Caldicellulosiruptoraceae</taxon>
        <taxon>Caldicellulosiruptor</taxon>
    </lineage>
</organism>
<protein>
    <recommendedName>
        <fullName evidence="3">Terminase small subunit</fullName>
    </recommendedName>
</protein>
<dbReference type="RefSeq" id="WP_012660748.1">
    <property type="nucleotide sequence ID" value="NZ_FUZJ01000002.1"/>
</dbReference>
<sequence length="192" mass="22329">MFTFFDLLSSLKSLSIVEKPKVAGFRCPQNVKCGQYDWESLKREFMLGDFKTLKEFAQAKNISYGFLRNKAKGWTQEKRQLSKTKSQLVVEKTLQKQIEKASDYNTLHVEFWDRLLDLVWQALHDEKTIKTKDGRINIYALEKLALVVERVQKGQRLALGLDEKNSNQPQIEDSIRELIKALHEPDEPSVLN</sequence>
<evidence type="ECO:0008006" key="3">
    <source>
        <dbReference type="Google" id="ProtNLM"/>
    </source>
</evidence>